<dbReference type="GO" id="GO:0008652">
    <property type="term" value="P:amino acid biosynthetic process"/>
    <property type="evidence" value="ECO:0007669"/>
    <property type="project" value="UniProtKB-KW"/>
</dbReference>
<name>A0A1I1U8W9_9BACT</name>
<dbReference type="GO" id="GO:0003866">
    <property type="term" value="F:3-phosphoshikimate 1-carboxyvinyltransferase activity"/>
    <property type="evidence" value="ECO:0007669"/>
    <property type="project" value="UniProtKB-UniRule"/>
</dbReference>
<comment type="pathway">
    <text evidence="1 7">Metabolic intermediate biosynthesis; chorismate biosynthesis; chorismate from D-erythrose 4-phosphate and phosphoenolpyruvate: step 6/7.</text>
</comment>
<feature type="binding site" evidence="7">
    <location>
        <position position="412"/>
    </location>
    <ligand>
        <name>phosphoenolpyruvate</name>
        <dbReference type="ChEBI" id="CHEBI:58702"/>
    </ligand>
</feature>
<feature type="binding site" evidence="7">
    <location>
        <position position="391"/>
    </location>
    <ligand>
        <name>phosphoenolpyruvate</name>
        <dbReference type="ChEBI" id="CHEBI:58702"/>
    </ligand>
</feature>
<comment type="similarity">
    <text evidence="2 7">Belongs to the EPSP synthase family.</text>
</comment>
<dbReference type="InterPro" id="IPR036968">
    <property type="entry name" value="Enolpyruvate_Tfrase_sf"/>
</dbReference>
<gene>
    <name evidence="7" type="primary">aroA</name>
    <name evidence="9" type="ORF">SAMN02745121_00929</name>
</gene>
<dbReference type="EMBL" id="FOMX01000003">
    <property type="protein sequence ID" value="SFD65173.1"/>
    <property type="molecule type" value="Genomic_DNA"/>
</dbReference>
<feature type="binding site" evidence="7">
    <location>
        <position position="25"/>
    </location>
    <ligand>
        <name>3-phosphoshikimate</name>
        <dbReference type="ChEBI" id="CHEBI:145989"/>
    </ligand>
</feature>
<comment type="function">
    <text evidence="7">Catalyzes the transfer of the enolpyruvyl moiety of phosphoenolpyruvate (PEP) to the 5-hydroxyl of shikimate-3-phosphate (S3P) to produce enolpyruvyl shikimate-3-phosphate and inorganic phosphate.</text>
</comment>
<evidence type="ECO:0000256" key="5">
    <source>
        <dbReference type="ARBA" id="ARBA00023141"/>
    </source>
</evidence>
<organism evidence="9 10">
    <name type="scientific">Nannocystis exedens</name>
    <dbReference type="NCBI Taxonomy" id="54"/>
    <lineage>
        <taxon>Bacteria</taxon>
        <taxon>Pseudomonadati</taxon>
        <taxon>Myxococcota</taxon>
        <taxon>Polyangia</taxon>
        <taxon>Nannocystales</taxon>
        <taxon>Nannocystaceae</taxon>
        <taxon>Nannocystis</taxon>
    </lineage>
</organism>
<dbReference type="GO" id="GO:0009073">
    <property type="term" value="P:aromatic amino acid family biosynthetic process"/>
    <property type="evidence" value="ECO:0007669"/>
    <property type="project" value="UniProtKB-KW"/>
</dbReference>
<protein>
    <recommendedName>
        <fullName evidence="7">3-phosphoshikimate 1-carboxyvinyltransferase</fullName>
        <ecNumber evidence="7">2.5.1.19</ecNumber>
    </recommendedName>
    <alternativeName>
        <fullName evidence="7">5-enolpyruvylshikimate-3-phosphate synthase</fullName>
        <shortName evidence="7">EPSP synthase</shortName>
        <shortName evidence="7">EPSPS</shortName>
    </alternativeName>
</protein>
<dbReference type="Pfam" id="PF00275">
    <property type="entry name" value="EPSP_synthase"/>
    <property type="match status" value="1"/>
</dbReference>
<feature type="active site" description="Proton acceptor" evidence="7">
    <location>
        <position position="317"/>
    </location>
</feature>
<evidence type="ECO:0000259" key="8">
    <source>
        <dbReference type="Pfam" id="PF00275"/>
    </source>
</evidence>
<feature type="binding site" evidence="7">
    <location>
        <position position="128"/>
    </location>
    <ligand>
        <name>phosphoenolpyruvate</name>
        <dbReference type="ChEBI" id="CHEBI:58702"/>
    </ligand>
</feature>
<reference evidence="10" key="1">
    <citation type="submission" date="2016-10" db="EMBL/GenBank/DDBJ databases">
        <authorList>
            <person name="Varghese N."/>
            <person name="Submissions S."/>
        </authorList>
    </citation>
    <scope>NUCLEOTIDE SEQUENCE [LARGE SCALE GENOMIC DNA]</scope>
    <source>
        <strain evidence="10">ATCC 25963</strain>
    </source>
</reference>
<dbReference type="InterPro" id="IPR006264">
    <property type="entry name" value="EPSP_synthase"/>
</dbReference>
<feature type="binding site" evidence="7">
    <location>
        <position position="29"/>
    </location>
    <ligand>
        <name>3-phosphoshikimate</name>
        <dbReference type="ChEBI" id="CHEBI:145989"/>
    </ligand>
</feature>
<dbReference type="InterPro" id="IPR013792">
    <property type="entry name" value="RNA3'P_cycl/enolpyr_Trfase_a/b"/>
</dbReference>
<dbReference type="EC" id="2.5.1.19" evidence="7"/>
<proteinExistence type="inferred from homology"/>
<dbReference type="HAMAP" id="MF_00210">
    <property type="entry name" value="EPSP_synth"/>
    <property type="match status" value="1"/>
</dbReference>
<evidence type="ECO:0000256" key="2">
    <source>
        <dbReference type="ARBA" id="ARBA00009948"/>
    </source>
</evidence>
<evidence type="ECO:0000256" key="3">
    <source>
        <dbReference type="ARBA" id="ARBA00022605"/>
    </source>
</evidence>
<feature type="binding site" evidence="7">
    <location>
        <position position="348"/>
    </location>
    <ligand>
        <name>phosphoenolpyruvate</name>
        <dbReference type="ChEBI" id="CHEBI:58702"/>
    </ligand>
</feature>
<keyword evidence="4 7" id="KW-0808">Transferase</keyword>
<evidence type="ECO:0000313" key="10">
    <source>
        <dbReference type="Proteomes" id="UP000199400"/>
    </source>
</evidence>
<dbReference type="PIRSF" id="PIRSF000505">
    <property type="entry name" value="EPSPS"/>
    <property type="match status" value="1"/>
</dbReference>
<keyword evidence="7" id="KW-0963">Cytoplasm</keyword>
<dbReference type="CDD" id="cd01556">
    <property type="entry name" value="EPSP_synthase"/>
    <property type="match status" value="1"/>
</dbReference>
<dbReference type="UniPathway" id="UPA00053">
    <property type="reaction ID" value="UER00089"/>
</dbReference>
<feature type="binding site" evidence="7">
    <location>
        <position position="24"/>
    </location>
    <ligand>
        <name>phosphoenolpyruvate</name>
        <dbReference type="ChEBI" id="CHEBI:58702"/>
    </ligand>
</feature>
<comment type="subunit">
    <text evidence="7">Monomer.</text>
</comment>
<feature type="binding site" evidence="7">
    <location>
        <position position="24"/>
    </location>
    <ligand>
        <name>3-phosphoshikimate</name>
        <dbReference type="ChEBI" id="CHEBI:145989"/>
    </ligand>
</feature>
<accession>A0A1I1U8W9</accession>
<evidence type="ECO:0000256" key="7">
    <source>
        <dbReference type="HAMAP-Rule" id="MF_00210"/>
    </source>
</evidence>
<feature type="binding site" evidence="7">
    <location>
        <position position="317"/>
    </location>
    <ligand>
        <name>3-phosphoshikimate</name>
        <dbReference type="ChEBI" id="CHEBI:145989"/>
    </ligand>
</feature>
<feature type="domain" description="Enolpyruvate transferase" evidence="8">
    <location>
        <begin position="11"/>
        <end position="421"/>
    </location>
</feature>
<feature type="binding site" evidence="7">
    <location>
        <position position="176"/>
    </location>
    <ligand>
        <name>phosphoenolpyruvate</name>
        <dbReference type="ChEBI" id="CHEBI:58702"/>
    </ligand>
</feature>
<evidence type="ECO:0000256" key="4">
    <source>
        <dbReference type="ARBA" id="ARBA00022679"/>
    </source>
</evidence>
<dbReference type="STRING" id="54.SAMN02745121_00929"/>
<dbReference type="OrthoDB" id="9809920at2"/>
<sequence length="428" mass="45112">MTSEVRVRPPPGPIVAALTPPGSKSLTNRALVLAAMSEGTSVLRGCLDSEDTQVMRAALGRCGVVCEASEDAGEVRVVGVGGPLPRVDEPERPIDVATAGTAARFLAAVFAASPIACVVDGSARMRERPMEGLLQALRAQGADIRCLGSDDMLPCEIRGARLRGGEVRLARPPSSQFISALLLAAPLAEAPLRVVLEQGTPARPYVDMTLACLRDFGADARWLEQDVLEVSPTTLRGRDYQVEPDASAATYLLSLAAIYGGEVRVPGLGRTSQQGDARFCDVLGRMGANVLQGPEITLVRGTGALHGVDLDLSDMPDTTLTAAVLALHAAGPTRIRGVDVLRHHESDRIAAAATELRKLGAEVVEHDDGLDITPPAQIIQGAAIDTYRDHRVAMAFSLAGHVTIRDPGCVGKTFPKYFEVLAGLGMVE</sequence>
<dbReference type="InterPro" id="IPR001986">
    <property type="entry name" value="Enolpyruvate_Tfrase_dom"/>
</dbReference>
<comment type="caution">
    <text evidence="7">Lacks conserved residue(s) required for the propagation of feature annotation.</text>
</comment>
<keyword evidence="3 7" id="KW-0028">Amino-acid biosynthesis</keyword>
<dbReference type="Gene3D" id="3.65.10.10">
    <property type="entry name" value="Enolpyruvate transferase domain"/>
    <property type="match status" value="2"/>
</dbReference>
<comment type="catalytic activity">
    <reaction evidence="6">
        <text>3-phosphoshikimate + phosphoenolpyruvate = 5-O-(1-carboxyvinyl)-3-phosphoshikimate + phosphate</text>
        <dbReference type="Rhea" id="RHEA:21256"/>
        <dbReference type="ChEBI" id="CHEBI:43474"/>
        <dbReference type="ChEBI" id="CHEBI:57701"/>
        <dbReference type="ChEBI" id="CHEBI:58702"/>
        <dbReference type="ChEBI" id="CHEBI:145989"/>
        <dbReference type="EC" id="2.5.1.19"/>
    </reaction>
    <physiologicalReaction direction="left-to-right" evidence="6">
        <dbReference type="Rhea" id="RHEA:21257"/>
    </physiologicalReaction>
</comment>
<comment type="subcellular location">
    <subcellularLocation>
        <location evidence="7">Cytoplasm</location>
    </subcellularLocation>
</comment>
<feature type="binding site" evidence="7">
    <location>
        <position position="174"/>
    </location>
    <ligand>
        <name>3-phosphoshikimate</name>
        <dbReference type="ChEBI" id="CHEBI:145989"/>
    </ligand>
</feature>
<dbReference type="GO" id="GO:0005737">
    <property type="term" value="C:cytoplasm"/>
    <property type="evidence" value="ECO:0007669"/>
    <property type="project" value="UniProtKB-SubCell"/>
</dbReference>
<evidence type="ECO:0000256" key="6">
    <source>
        <dbReference type="ARBA" id="ARBA00044633"/>
    </source>
</evidence>
<feature type="binding site" evidence="7">
    <location>
        <position position="175"/>
    </location>
    <ligand>
        <name>3-phosphoshikimate</name>
        <dbReference type="ChEBI" id="CHEBI:145989"/>
    </ligand>
</feature>
<dbReference type="PANTHER" id="PTHR21090:SF5">
    <property type="entry name" value="PENTAFUNCTIONAL AROM POLYPEPTIDE"/>
    <property type="match status" value="1"/>
</dbReference>
<feature type="binding site" evidence="7">
    <location>
        <position position="344"/>
    </location>
    <ligand>
        <name>3-phosphoshikimate</name>
        <dbReference type="ChEBI" id="CHEBI:145989"/>
    </ligand>
</feature>
<dbReference type="SUPFAM" id="SSF55205">
    <property type="entry name" value="EPT/RTPC-like"/>
    <property type="match status" value="1"/>
</dbReference>
<dbReference type="Proteomes" id="UP000199400">
    <property type="component" value="Unassembled WGS sequence"/>
</dbReference>
<dbReference type="RefSeq" id="WP_096329430.1">
    <property type="nucleotide sequence ID" value="NZ_FOMX01000003.1"/>
</dbReference>
<dbReference type="GO" id="GO:0009423">
    <property type="term" value="P:chorismate biosynthetic process"/>
    <property type="evidence" value="ECO:0007669"/>
    <property type="project" value="UniProtKB-UniRule"/>
</dbReference>
<dbReference type="NCBIfam" id="TIGR01356">
    <property type="entry name" value="aroA"/>
    <property type="match status" value="1"/>
</dbReference>
<evidence type="ECO:0000313" key="9">
    <source>
        <dbReference type="EMBL" id="SFD65173.1"/>
    </source>
</evidence>
<dbReference type="AlphaFoldDB" id="A0A1I1U8W9"/>
<feature type="binding site" evidence="7">
    <location>
        <position position="100"/>
    </location>
    <ligand>
        <name>phosphoenolpyruvate</name>
        <dbReference type="ChEBI" id="CHEBI:58702"/>
    </ligand>
</feature>
<feature type="binding site" evidence="7">
    <location>
        <position position="176"/>
    </location>
    <ligand>
        <name>3-phosphoshikimate</name>
        <dbReference type="ChEBI" id="CHEBI:145989"/>
    </ligand>
</feature>
<keyword evidence="10" id="KW-1185">Reference proteome</keyword>
<dbReference type="PANTHER" id="PTHR21090">
    <property type="entry name" value="AROM/DEHYDROQUINATE SYNTHASE"/>
    <property type="match status" value="1"/>
</dbReference>
<evidence type="ECO:0000256" key="1">
    <source>
        <dbReference type="ARBA" id="ARBA00004811"/>
    </source>
</evidence>
<keyword evidence="5 7" id="KW-0057">Aromatic amino acid biosynthesis</keyword>